<reference evidence="1" key="1">
    <citation type="journal article" date="2014" name="Gene">
        <title>Genome-guided analysis of transformation efficiency and carbon dioxide assimilation by Moorella thermoacetica Y72.</title>
        <authorList>
            <person name="Tsukahara K."/>
            <person name="Kita A."/>
            <person name="Nakashimada Y."/>
            <person name="Hoshino T."/>
            <person name="Murakami K."/>
        </authorList>
    </citation>
    <scope>NUCLEOTIDE SEQUENCE [LARGE SCALE GENOMIC DNA]</scope>
    <source>
        <strain evidence="1">Y72</strain>
    </source>
</reference>
<sequence length="99" mass="10861">MRELLSLIVRLSRERGKTILISSHLLHQVQQICDRVGIFVSGRLLAVGPVALLGQQVMAGKPLEIELQAEPDNGHLPDILRGLPGVETVERRGSSSTCW</sequence>
<name>A0A0S6UHJ0_NEOTH</name>
<evidence type="ECO:0000313" key="1">
    <source>
        <dbReference type="EMBL" id="GAF27267.1"/>
    </source>
</evidence>
<dbReference type="Gene3D" id="3.40.50.300">
    <property type="entry name" value="P-loop containing nucleotide triphosphate hydrolases"/>
    <property type="match status" value="1"/>
</dbReference>
<protein>
    <submittedName>
        <fullName evidence="1">ABC-type multidrug transport system, ATPase component</fullName>
    </submittedName>
</protein>
<dbReference type="SUPFAM" id="SSF52540">
    <property type="entry name" value="P-loop containing nucleoside triphosphate hydrolases"/>
    <property type="match status" value="1"/>
</dbReference>
<dbReference type="InterPro" id="IPR027417">
    <property type="entry name" value="P-loop_NTPase"/>
</dbReference>
<dbReference type="AlphaFoldDB" id="A0A0S6UHJ0"/>
<organism evidence="1">
    <name type="scientific">Moorella thermoacetica Y72</name>
    <dbReference type="NCBI Taxonomy" id="1325331"/>
    <lineage>
        <taxon>Bacteria</taxon>
        <taxon>Bacillati</taxon>
        <taxon>Bacillota</taxon>
        <taxon>Clostridia</taxon>
        <taxon>Neomoorellales</taxon>
        <taxon>Neomoorellaceae</taxon>
        <taxon>Neomoorella</taxon>
    </lineage>
</organism>
<dbReference type="EMBL" id="DF238840">
    <property type="protein sequence ID" value="GAF27267.1"/>
    <property type="molecule type" value="Genomic_DNA"/>
</dbReference>
<dbReference type="Proteomes" id="UP000063718">
    <property type="component" value="Unassembled WGS sequence"/>
</dbReference>
<gene>
    <name evidence="1" type="ORF">MTY_2608</name>
</gene>
<dbReference type="RefSeq" id="WP_201786145.1">
    <property type="nucleotide sequence ID" value="NZ_DF238840.1"/>
</dbReference>
<accession>A0A0S6UHJ0</accession>
<proteinExistence type="predicted"/>